<dbReference type="Gene3D" id="3.90.1580.10">
    <property type="entry name" value="paralog of FGE (formylglycine-generating enzyme)"/>
    <property type="match status" value="1"/>
</dbReference>
<protein>
    <recommendedName>
        <fullName evidence="1">Sulfatase-modifying factor enzyme-like domain-containing protein</fullName>
    </recommendedName>
</protein>
<feature type="domain" description="Sulfatase-modifying factor enzyme-like" evidence="1">
    <location>
        <begin position="21"/>
        <end position="323"/>
    </location>
</feature>
<dbReference type="InterPro" id="IPR042095">
    <property type="entry name" value="SUMF_sf"/>
</dbReference>
<dbReference type="GO" id="GO:0120147">
    <property type="term" value="F:formylglycine-generating oxidase activity"/>
    <property type="evidence" value="ECO:0007669"/>
    <property type="project" value="TreeGrafter"/>
</dbReference>
<name>A0A916TVT1_9SPHN</name>
<reference evidence="2" key="1">
    <citation type="journal article" date="2014" name="Int. J. Syst. Evol. Microbiol.">
        <title>Complete genome sequence of Corynebacterium casei LMG S-19264T (=DSM 44701T), isolated from a smear-ripened cheese.</title>
        <authorList>
            <consortium name="US DOE Joint Genome Institute (JGI-PGF)"/>
            <person name="Walter F."/>
            <person name="Albersmeier A."/>
            <person name="Kalinowski J."/>
            <person name="Ruckert C."/>
        </authorList>
    </citation>
    <scope>NUCLEOTIDE SEQUENCE</scope>
    <source>
        <strain evidence="2">CGMCC 1.15095</strain>
    </source>
</reference>
<reference evidence="2" key="2">
    <citation type="submission" date="2020-09" db="EMBL/GenBank/DDBJ databases">
        <authorList>
            <person name="Sun Q."/>
            <person name="Zhou Y."/>
        </authorList>
    </citation>
    <scope>NUCLEOTIDE SEQUENCE</scope>
    <source>
        <strain evidence="2">CGMCC 1.15095</strain>
    </source>
</reference>
<proteinExistence type="predicted"/>
<gene>
    <name evidence="2" type="ORF">GCM10011494_39200</name>
</gene>
<dbReference type="Pfam" id="PF03781">
    <property type="entry name" value="FGE-sulfatase"/>
    <property type="match status" value="1"/>
</dbReference>
<dbReference type="Proteomes" id="UP000608154">
    <property type="component" value="Unassembled WGS sequence"/>
</dbReference>
<organism evidence="2 3">
    <name type="scientific">Novosphingobium endophyticum</name>
    <dbReference type="NCBI Taxonomy" id="1955250"/>
    <lineage>
        <taxon>Bacteria</taxon>
        <taxon>Pseudomonadati</taxon>
        <taxon>Pseudomonadota</taxon>
        <taxon>Alphaproteobacteria</taxon>
        <taxon>Sphingomonadales</taxon>
        <taxon>Sphingomonadaceae</taxon>
        <taxon>Novosphingobium</taxon>
    </lineage>
</organism>
<keyword evidence="3" id="KW-1185">Reference proteome</keyword>
<dbReference type="PANTHER" id="PTHR23150">
    <property type="entry name" value="SULFATASE MODIFYING FACTOR 1, 2"/>
    <property type="match status" value="1"/>
</dbReference>
<dbReference type="EMBL" id="BMHK01000063">
    <property type="protein sequence ID" value="GGC16486.1"/>
    <property type="molecule type" value="Genomic_DNA"/>
</dbReference>
<evidence type="ECO:0000259" key="1">
    <source>
        <dbReference type="Pfam" id="PF03781"/>
    </source>
</evidence>
<dbReference type="SUPFAM" id="SSF56436">
    <property type="entry name" value="C-type lectin-like"/>
    <property type="match status" value="1"/>
</dbReference>
<dbReference type="AlphaFoldDB" id="A0A916TVT1"/>
<comment type="caution">
    <text evidence="2">The sequence shown here is derived from an EMBL/GenBank/DDBJ whole genome shotgun (WGS) entry which is preliminary data.</text>
</comment>
<evidence type="ECO:0000313" key="2">
    <source>
        <dbReference type="EMBL" id="GGC16486.1"/>
    </source>
</evidence>
<dbReference type="PANTHER" id="PTHR23150:SF19">
    <property type="entry name" value="FORMYLGLYCINE-GENERATING ENZYME"/>
    <property type="match status" value="1"/>
</dbReference>
<dbReference type="InterPro" id="IPR016187">
    <property type="entry name" value="CTDL_fold"/>
</dbReference>
<accession>A0A916TVT1</accession>
<sequence length="326" mass="35833">MIGTTVPETQAVGMRSAPADRVCAVPGGEFWMGSNDFYEEERPLRRVRIEDFRIDECPVTNDEFAAFVADTGYVTYAEIPPAAADYPGAPADMLRAGSFVFEPPRAPLAAPLTEGIPQWWSYVFGADWRHPLGPHSSLQGLGDHPVVHIVAADAEAYAKWAGKALPTEAEWEFAARGGRDDGCPYAWGDELEPGGKRMANIWHGTFPHENLAAPGFERTSPVRSYPPNNYGLFDMIGNVWEWTADWYAAGAHRPKQGCCTTEKGNAGLQEASADPASALKIPRRVLKGGSHLCAPNYCRRYRPAARWPQPIDTSTSHTGFRCVIRK</sequence>
<dbReference type="RefSeq" id="WP_373285474.1">
    <property type="nucleotide sequence ID" value="NZ_BMHK01000063.1"/>
</dbReference>
<dbReference type="InterPro" id="IPR005532">
    <property type="entry name" value="SUMF_dom"/>
</dbReference>
<evidence type="ECO:0000313" key="3">
    <source>
        <dbReference type="Proteomes" id="UP000608154"/>
    </source>
</evidence>
<dbReference type="InterPro" id="IPR051043">
    <property type="entry name" value="Sulfatase_Mod_Factor_Kinase"/>
</dbReference>